<evidence type="ECO:0000313" key="2">
    <source>
        <dbReference type="EMBL" id="SVB45554.1"/>
    </source>
</evidence>
<dbReference type="InterPro" id="IPR014440">
    <property type="entry name" value="HCCAis_GSTk"/>
</dbReference>
<sequence>MKNSNYIEFYFDCSSPWTYLAFTEIVELSQRLNFEIIWKPILVGGVFNNVNRDVYEFRKNPNPLKLDYSNRDLQLWAKVRKIKIIMPEIFPINSVKAMRGCLFADQKNCLVSFAKNVFKAYWGSGLDISQENLLLEIASNSGLKPYDFRRYVESQEAKDLLIKNTKELIERGGFGSPTFFYHKQMFFGNDRMHLLEQAII</sequence>
<dbReference type="SUPFAM" id="SSF52833">
    <property type="entry name" value="Thioredoxin-like"/>
    <property type="match status" value="1"/>
</dbReference>
<organism evidence="2">
    <name type="scientific">marine metagenome</name>
    <dbReference type="NCBI Taxonomy" id="408172"/>
    <lineage>
        <taxon>unclassified sequences</taxon>
        <taxon>metagenomes</taxon>
        <taxon>ecological metagenomes</taxon>
    </lineage>
</organism>
<feature type="non-terminal residue" evidence="2">
    <location>
        <position position="1"/>
    </location>
</feature>
<dbReference type="GO" id="GO:0018845">
    <property type="term" value="F:2-hydroxychromene-2-carboxylate isomerase activity"/>
    <property type="evidence" value="ECO:0007669"/>
    <property type="project" value="InterPro"/>
</dbReference>
<dbReference type="GO" id="GO:0004364">
    <property type="term" value="F:glutathione transferase activity"/>
    <property type="evidence" value="ECO:0007669"/>
    <property type="project" value="TreeGrafter"/>
</dbReference>
<dbReference type="InterPro" id="IPR036249">
    <property type="entry name" value="Thioredoxin-like_sf"/>
</dbReference>
<name>A0A382E602_9ZZZZ</name>
<dbReference type="Gene3D" id="3.40.30.10">
    <property type="entry name" value="Glutaredoxin"/>
    <property type="match status" value="1"/>
</dbReference>
<accession>A0A382E602</accession>
<feature type="domain" description="DSBA-like thioredoxin" evidence="1">
    <location>
        <begin position="7"/>
        <end position="199"/>
    </location>
</feature>
<dbReference type="InterPro" id="IPR044087">
    <property type="entry name" value="NahD-like"/>
</dbReference>
<dbReference type="GO" id="GO:0006749">
    <property type="term" value="P:glutathione metabolic process"/>
    <property type="evidence" value="ECO:0007669"/>
    <property type="project" value="TreeGrafter"/>
</dbReference>
<feature type="non-terminal residue" evidence="2">
    <location>
        <position position="200"/>
    </location>
</feature>
<dbReference type="GO" id="GO:0004602">
    <property type="term" value="F:glutathione peroxidase activity"/>
    <property type="evidence" value="ECO:0007669"/>
    <property type="project" value="TreeGrafter"/>
</dbReference>
<evidence type="ECO:0000259" key="1">
    <source>
        <dbReference type="Pfam" id="PF01323"/>
    </source>
</evidence>
<dbReference type="AlphaFoldDB" id="A0A382E602"/>
<proteinExistence type="predicted"/>
<dbReference type="GO" id="GO:1901170">
    <property type="term" value="P:naphthalene catabolic process"/>
    <property type="evidence" value="ECO:0007669"/>
    <property type="project" value="InterPro"/>
</dbReference>
<dbReference type="CDD" id="cd03022">
    <property type="entry name" value="DsbA_HCCA_Iso"/>
    <property type="match status" value="1"/>
</dbReference>
<dbReference type="InterPro" id="IPR001853">
    <property type="entry name" value="DSBA-like_thioredoxin_dom"/>
</dbReference>
<dbReference type="PANTHER" id="PTHR42943">
    <property type="entry name" value="GLUTATHIONE S-TRANSFERASE KAPPA"/>
    <property type="match status" value="1"/>
</dbReference>
<dbReference type="PANTHER" id="PTHR42943:SF2">
    <property type="entry name" value="GLUTATHIONE S-TRANSFERASE KAPPA 1"/>
    <property type="match status" value="1"/>
</dbReference>
<gene>
    <name evidence="2" type="ORF">METZ01_LOCUS198408</name>
</gene>
<protein>
    <recommendedName>
        <fullName evidence="1">DSBA-like thioredoxin domain-containing protein</fullName>
    </recommendedName>
</protein>
<dbReference type="Pfam" id="PF01323">
    <property type="entry name" value="DSBA"/>
    <property type="match status" value="1"/>
</dbReference>
<dbReference type="EMBL" id="UINC01042643">
    <property type="protein sequence ID" value="SVB45554.1"/>
    <property type="molecule type" value="Genomic_DNA"/>
</dbReference>
<dbReference type="PIRSF" id="PIRSF006386">
    <property type="entry name" value="HCCAis_GSTk"/>
    <property type="match status" value="1"/>
</dbReference>
<dbReference type="InterPro" id="IPR051924">
    <property type="entry name" value="GST_Kappa/NadH"/>
</dbReference>
<reference evidence="2" key="1">
    <citation type="submission" date="2018-05" db="EMBL/GenBank/DDBJ databases">
        <authorList>
            <person name="Lanie J.A."/>
            <person name="Ng W.-L."/>
            <person name="Kazmierczak K.M."/>
            <person name="Andrzejewski T.M."/>
            <person name="Davidsen T.M."/>
            <person name="Wayne K.J."/>
            <person name="Tettelin H."/>
            <person name="Glass J.I."/>
            <person name="Rusch D."/>
            <person name="Podicherti R."/>
            <person name="Tsui H.-C.T."/>
            <person name="Winkler M.E."/>
        </authorList>
    </citation>
    <scope>NUCLEOTIDE SEQUENCE</scope>
</reference>